<dbReference type="VEuPathDB" id="VectorBase:ADIR014631"/>
<name>A0A182NXQ9_9DIPT</name>
<protein>
    <submittedName>
        <fullName evidence="1">Uncharacterized protein</fullName>
    </submittedName>
</protein>
<dbReference type="AlphaFoldDB" id="A0A182NXQ9"/>
<organism evidence="1 2">
    <name type="scientific">Anopheles dirus</name>
    <dbReference type="NCBI Taxonomy" id="7168"/>
    <lineage>
        <taxon>Eukaryota</taxon>
        <taxon>Metazoa</taxon>
        <taxon>Ecdysozoa</taxon>
        <taxon>Arthropoda</taxon>
        <taxon>Hexapoda</taxon>
        <taxon>Insecta</taxon>
        <taxon>Pterygota</taxon>
        <taxon>Neoptera</taxon>
        <taxon>Endopterygota</taxon>
        <taxon>Diptera</taxon>
        <taxon>Nematocera</taxon>
        <taxon>Culicoidea</taxon>
        <taxon>Culicidae</taxon>
        <taxon>Anophelinae</taxon>
        <taxon>Anopheles</taxon>
    </lineage>
</organism>
<evidence type="ECO:0000313" key="1">
    <source>
        <dbReference type="EnsemblMetazoa" id="ADIR014631-PA"/>
    </source>
</evidence>
<proteinExistence type="predicted"/>
<reference evidence="1" key="2">
    <citation type="submission" date="2020-05" db="UniProtKB">
        <authorList>
            <consortium name="EnsemblMetazoa"/>
        </authorList>
    </citation>
    <scope>IDENTIFICATION</scope>
    <source>
        <strain evidence="1">WRAIR2</strain>
    </source>
</reference>
<reference evidence="2" key="1">
    <citation type="submission" date="2013-03" db="EMBL/GenBank/DDBJ databases">
        <title>The Genome Sequence of Anopheles dirus WRAIR2.</title>
        <authorList>
            <consortium name="The Broad Institute Genomics Platform"/>
            <person name="Neafsey D.E."/>
            <person name="Walton C."/>
            <person name="Walker B."/>
            <person name="Young S.K."/>
            <person name="Zeng Q."/>
            <person name="Gargeya S."/>
            <person name="Fitzgerald M."/>
            <person name="Haas B."/>
            <person name="Abouelleil A."/>
            <person name="Allen A.W."/>
            <person name="Alvarado L."/>
            <person name="Arachchi H.M."/>
            <person name="Berlin A.M."/>
            <person name="Chapman S.B."/>
            <person name="Gainer-Dewar J."/>
            <person name="Goldberg J."/>
            <person name="Griggs A."/>
            <person name="Gujja S."/>
            <person name="Hansen M."/>
            <person name="Howarth C."/>
            <person name="Imamovic A."/>
            <person name="Ireland A."/>
            <person name="Larimer J."/>
            <person name="McCowan C."/>
            <person name="Murphy C."/>
            <person name="Pearson M."/>
            <person name="Poon T.W."/>
            <person name="Priest M."/>
            <person name="Roberts A."/>
            <person name="Saif S."/>
            <person name="Shea T."/>
            <person name="Sisk P."/>
            <person name="Sykes S."/>
            <person name="Wortman J."/>
            <person name="Nusbaum C."/>
            <person name="Birren B."/>
        </authorList>
    </citation>
    <scope>NUCLEOTIDE SEQUENCE [LARGE SCALE GENOMIC DNA]</scope>
    <source>
        <strain evidence="2">WRAIR2</strain>
    </source>
</reference>
<keyword evidence="2" id="KW-1185">Reference proteome</keyword>
<evidence type="ECO:0000313" key="2">
    <source>
        <dbReference type="Proteomes" id="UP000075884"/>
    </source>
</evidence>
<dbReference type="Proteomes" id="UP000075884">
    <property type="component" value="Unassembled WGS sequence"/>
</dbReference>
<sequence length="140" mass="15695">RATFNSESFPPNDEDVLGVVVYHFVLLIVGYQSRNCRFARGSRYCVARRRCRGTRSRSFQAAGLVCKVGYTDIVAACATMLKPSPRIRDIFSLVAKLKQSVNPSARLGASNVARLCCFGDEDRHINTTSKCRNRIEPPFF</sequence>
<accession>A0A182NXQ9</accession>
<dbReference type="EnsemblMetazoa" id="ADIR014631-RA">
    <property type="protein sequence ID" value="ADIR014631-PA"/>
    <property type="gene ID" value="ADIR014631"/>
</dbReference>